<dbReference type="EnsemblPlants" id="Pp3c20_14350V3.2">
    <property type="protein sequence ID" value="PAC:32945496.CDS.1"/>
    <property type="gene ID" value="Pp3c20_14350"/>
</dbReference>
<dbReference type="Gramene" id="Pp3c20_14350V3.1">
    <property type="protein sequence ID" value="PAC:32945495.CDS.1"/>
    <property type="gene ID" value="Pp3c20_14350"/>
</dbReference>
<dbReference type="Proteomes" id="UP000006727">
    <property type="component" value="Chromosome 20"/>
</dbReference>
<dbReference type="InParanoid" id="A0A2K1IV66"/>
<dbReference type="Gramene" id="Pp3c20_14350V3.2">
    <property type="protein sequence ID" value="PAC:32945496.CDS.1"/>
    <property type="gene ID" value="Pp3c20_14350"/>
</dbReference>
<accession>A0A2K1IV66</accession>
<reference evidence="1 3" key="1">
    <citation type="journal article" date="2008" name="Science">
        <title>The Physcomitrella genome reveals evolutionary insights into the conquest of land by plants.</title>
        <authorList>
            <person name="Rensing S."/>
            <person name="Lang D."/>
            <person name="Zimmer A."/>
            <person name="Terry A."/>
            <person name="Salamov A."/>
            <person name="Shapiro H."/>
            <person name="Nishiyama T."/>
            <person name="Perroud P.-F."/>
            <person name="Lindquist E."/>
            <person name="Kamisugi Y."/>
            <person name="Tanahashi T."/>
            <person name="Sakakibara K."/>
            <person name="Fujita T."/>
            <person name="Oishi K."/>
            <person name="Shin-I T."/>
            <person name="Kuroki Y."/>
            <person name="Toyoda A."/>
            <person name="Suzuki Y."/>
            <person name="Hashimoto A."/>
            <person name="Yamaguchi K."/>
            <person name="Sugano A."/>
            <person name="Kohara Y."/>
            <person name="Fujiyama A."/>
            <person name="Anterola A."/>
            <person name="Aoki S."/>
            <person name="Ashton N."/>
            <person name="Barbazuk W.B."/>
            <person name="Barker E."/>
            <person name="Bennetzen J."/>
            <person name="Bezanilla M."/>
            <person name="Blankenship R."/>
            <person name="Cho S.H."/>
            <person name="Dutcher S."/>
            <person name="Estelle M."/>
            <person name="Fawcett J.A."/>
            <person name="Gundlach H."/>
            <person name="Hanada K."/>
            <person name="Heyl A."/>
            <person name="Hicks K.A."/>
            <person name="Hugh J."/>
            <person name="Lohr M."/>
            <person name="Mayer K."/>
            <person name="Melkozernov A."/>
            <person name="Murata T."/>
            <person name="Nelson D."/>
            <person name="Pils B."/>
            <person name="Prigge M."/>
            <person name="Reiss B."/>
            <person name="Renner T."/>
            <person name="Rombauts S."/>
            <person name="Rushton P."/>
            <person name="Sanderfoot A."/>
            <person name="Schween G."/>
            <person name="Shiu S.-H."/>
            <person name="Stueber K."/>
            <person name="Theodoulou F.L."/>
            <person name="Tu H."/>
            <person name="Van de Peer Y."/>
            <person name="Verrier P.J."/>
            <person name="Waters E."/>
            <person name="Wood A."/>
            <person name="Yang L."/>
            <person name="Cove D."/>
            <person name="Cuming A."/>
            <person name="Hasebe M."/>
            <person name="Lucas S."/>
            <person name="Mishler D.B."/>
            <person name="Reski R."/>
            <person name="Grigoriev I."/>
            <person name="Quatrano R.S."/>
            <person name="Boore J.L."/>
        </authorList>
    </citation>
    <scope>NUCLEOTIDE SEQUENCE [LARGE SCALE GENOMIC DNA]</scope>
    <source>
        <strain evidence="2 3">cv. Gransden 2004</strain>
    </source>
</reference>
<evidence type="ECO:0000313" key="2">
    <source>
        <dbReference type="EnsemblPlants" id="PAC:32945495.CDS.1"/>
    </source>
</evidence>
<proteinExistence type="predicted"/>
<name>A0A2K1IV66_PHYPA</name>
<gene>
    <name evidence="1" type="ORF">PHYPA_025116</name>
</gene>
<dbReference type="PaxDb" id="3218-PP1S94_20V6.1"/>
<dbReference type="AlphaFoldDB" id="A0A2K1IV66"/>
<dbReference type="EMBL" id="ABEU02000020">
    <property type="protein sequence ID" value="PNR33173.1"/>
    <property type="molecule type" value="Genomic_DNA"/>
</dbReference>
<sequence>MASDESVIQGSKLKSAMVRTHLMSDAGKELQDKVGFVYQFNIAPEVRASGSRRLF</sequence>
<reference evidence="1 3" key="2">
    <citation type="journal article" date="2018" name="Plant J.">
        <title>The Physcomitrella patens chromosome-scale assembly reveals moss genome structure and evolution.</title>
        <authorList>
            <person name="Lang D."/>
            <person name="Ullrich K.K."/>
            <person name="Murat F."/>
            <person name="Fuchs J."/>
            <person name="Jenkins J."/>
            <person name="Haas F.B."/>
            <person name="Piednoel M."/>
            <person name="Gundlach H."/>
            <person name="Van Bel M."/>
            <person name="Meyberg R."/>
            <person name="Vives C."/>
            <person name="Morata J."/>
            <person name="Symeonidi A."/>
            <person name="Hiss M."/>
            <person name="Muchero W."/>
            <person name="Kamisugi Y."/>
            <person name="Saleh O."/>
            <person name="Blanc G."/>
            <person name="Decker E.L."/>
            <person name="van Gessel N."/>
            <person name="Grimwood J."/>
            <person name="Hayes R.D."/>
            <person name="Graham S.W."/>
            <person name="Gunter L.E."/>
            <person name="McDaniel S.F."/>
            <person name="Hoernstein S.N.W."/>
            <person name="Larsson A."/>
            <person name="Li F.W."/>
            <person name="Perroud P.F."/>
            <person name="Phillips J."/>
            <person name="Ranjan P."/>
            <person name="Rokshar D.S."/>
            <person name="Rothfels C.J."/>
            <person name="Schneider L."/>
            <person name="Shu S."/>
            <person name="Stevenson D.W."/>
            <person name="Thummler F."/>
            <person name="Tillich M."/>
            <person name="Villarreal Aguilar J.C."/>
            <person name="Widiez T."/>
            <person name="Wong G.K."/>
            <person name="Wymore A."/>
            <person name="Zhang Y."/>
            <person name="Zimmer A.D."/>
            <person name="Quatrano R.S."/>
            <person name="Mayer K.F.X."/>
            <person name="Goodstein D."/>
            <person name="Casacuberta J.M."/>
            <person name="Vandepoele K."/>
            <person name="Reski R."/>
            <person name="Cuming A.C."/>
            <person name="Tuskan G.A."/>
            <person name="Maumus F."/>
            <person name="Salse J."/>
            <person name="Schmutz J."/>
            <person name="Rensing S.A."/>
        </authorList>
    </citation>
    <scope>NUCLEOTIDE SEQUENCE [LARGE SCALE GENOMIC DNA]</scope>
    <source>
        <strain evidence="2 3">cv. Gransden 2004</strain>
    </source>
</reference>
<reference evidence="2" key="3">
    <citation type="submission" date="2020-12" db="UniProtKB">
        <authorList>
            <consortium name="EnsemblPlants"/>
        </authorList>
    </citation>
    <scope>IDENTIFICATION</scope>
</reference>
<protein>
    <submittedName>
        <fullName evidence="1 2">Uncharacterized protein</fullName>
    </submittedName>
</protein>
<dbReference type="EnsemblPlants" id="Pp3c20_14350V3.1">
    <property type="protein sequence ID" value="PAC:32945495.CDS.1"/>
    <property type="gene ID" value="Pp3c20_14350"/>
</dbReference>
<evidence type="ECO:0000313" key="1">
    <source>
        <dbReference type="EMBL" id="PNR33173.1"/>
    </source>
</evidence>
<keyword evidence="3" id="KW-1185">Reference proteome</keyword>
<organism evidence="1">
    <name type="scientific">Physcomitrium patens</name>
    <name type="common">Spreading-leaved earth moss</name>
    <name type="synonym">Physcomitrella patens</name>
    <dbReference type="NCBI Taxonomy" id="3218"/>
    <lineage>
        <taxon>Eukaryota</taxon>
        <taxon>Viridiplantae</taxon>
        <taxon>Streptophyta</taxon>
        <taxon>Embryophyta</taxon>
        <taxon>Bryophyta</taxon>
        <taxon>Bryophytina</taxon>
        <taxon>Bryopsida</taxon>
        <taxon>Funariidae</taxon>
        <taxon>Funariales</taxon>
        <taxon>Funariaceae</taxon>
        <taxon>Physcomitrium</taxon>
    </lineage>
</organism>
<evidence type="ECO:0000313" key="3">
    <source>
        <dbReference type="Proteomes" id="UP000006727"/>
    </source>
</evidence>